<feature type="region of interest" description="Disordered" evidence="1">
    <location>
        <begin position="145"/>
        <end position="175"/>
    </location>
</feature>
<evidence type="ECO:0000313" key="2">
    <source>
        <dbReference type="EMBL" id="KAE9387357.1"/>
    </source>
</evidence>
<name>A0A6A4GQ74_9AGAR</name>
<dbReference type="Proteomes" id="UP000799118">
    <property type="component" value="Unassembled WGS sequence"/>
</dbReference>
<keyword evidence="3" id="KW-1185">Reference proteome</keyword>
<protein>
    <submittedName>
        <fullName evidence="2">Uncharacterized protein</fullName>
    </submittedName>
</protein>
<feature type="compositionally biased region" description="Polar residues" evidence="1">
    <location>
        <begin position="145"/>
        <end position="158"/>
    </location>
</feature>
<evidence type="ECO:0000313" key="3">
    <source>
        <dbReference type="Proteomes" id="UP000799118"/>
    </source>
</evidence>
<proteinExistence type="predicted"/>
<dbReference type="EMBL" id="ML769806">
    <property type="protein sequence ID" value="KAE9387357.1"/>
    <property type="molecule type" value="Genomic_DNA"/>
</dbReference>
<sequence length="235" mass="24395">MSAHCLHSRMRQMEEEAPANAGISLQDTLLHSPDPDANGSEVFVPVAGTRAAAAAELAAKLANKGKGKARAADPHCSPLGPLPNGMMIVYPARPAQALSSRVPPPTLLPRAPTMATQSQSPALSIPTGNAAQSFGPTYTATPWSGIGSLQSRSPISTIQRSGASSSHEQSQSCTGGSGNLYSESACLSIGSSHCRFPFIGSNTWPFGDSIHPGISIPRTNPIPEGLAGHHSTREW</sequence>
<reference evidence="2" key="1">
    <citation type="journal article" date="2019" name="Environ. Microbiol.">
        <title>Fungal ecological strategies reflected in gene transcription - a case study of two litter decomposers.</title>
        <authorList>
            <person name="Barbi F."/>
            <person name="Kohler A."/>
            <person name="Barry K."/>
            <person name="Baskaran P."/>
            <person name="Daum C."/>
            <person name="Fauchery L."/>
            <person name="Ihrmark K."/>
            <person name="Kuo A."/>
            <person name="LaButti K."/>
            <person name="Lipzen A."/>
            <person name="Morin E."/>
            <person name="Grigoriev I.V."/>
            <person name="Henrissat B."/>
            <person name="Lindahl B."/>
            <person name="Martin F."/>
        </authorList>
    </citation>
    <scope>NUCLEOTIDE SEQUENCE</scope>
    <source>
        <strain evidence="2">JB14</strain>
    </source>
</reference>
<accession>A0A6A4GQ74</accession>
<feature type="region of interest" description="Disordered" evidence="1">
    <location>
        <begin position="216"/>
        <end position="235"/>
    </location>
</feature>
<dbReference type="AlphaFoldDB" id="A0A6A4GQ74"/>
<feature type="compositionally biased region" description="Polar residues" evidence="1">
    <location>
        <begin position="114"/>
        <end position="129"/>
    </location>
</feature>
<organism evidence="2 3">
    <name type="scientific">Gymnopus androsaceus JB14</name>
    <dbReference type="NCBI Taxonomy" id="1447944"/>
    <lineage>
        <taxon>Eukaryota</taxon>
        <taxon>Fungi</taxon>
        <taxon>Dikarya</taxon>
        <taxon>Basidiomycota</taxon>
        <taxon>Agaricomycotina</taxon>
        <taxon>Agaricomycetes</taxon>
        <taxon>Agaricomycetidae</taxon>
        <taxon>Agaricales</taxon>
        <taxon>Marasmiineae</taxon>
        <taxon>Omphalotaceae</taxon>
        <taxon>Gymnopus</taxon>
    </lineage>
</organism>
<gene>
    <name evidence="2" type="ORF">BT96DRAFT_1005207</name>
</gene>
<feature type="compositionally biased region" description="Low complexity" evidence="1">
    <location>
        <begin position="159"/>
        <end position="172"/>
    </location>
</feature>
<evidence type="ECO:0000256" key="1">
    <source>
        <dbReference type="SAM" id="MobiDB-lite"/>
    </source>
</evidence>
<feature type="region of interest" description="Disordered" evidence="1">
    <location>
        <begin position="107"/>
        <end position="129"/>
    </location>
</feature>